<dbReference type="InterPro" id="IPR007627">
    <property type="entry name" value="RNA_pol_sigma70_r2"/>
</dbReference>
<dbReference type="EMBL" id="JBHUFZ010000015">
    <property type="protein sequence ID" value="MFD1889775.1"/>
    <property type="molecule type" value="Genomic_DNA"/>
</dbReference>
<evidence type="ECO:0000313" key="10">
    <source>
        <dbReference type="Proteomes" id="UP001597326"/>
    </source>
</evidence>
<dbReference type="SUPFAM" id="SSF88659">
    <property type="entry name" value="Sigma3 and sigma4 domains of RNA polymerase sigma factors"/>
    <property type="match status" value="1"/>
</dbReference>
<gene>
    <name evidence="9" type="ORF">ACFSCS_06165</name>
</gene>
<dbReference type="InterPro" id="IPR000838">
    <property type="entry name" value="RNA_pol_sigma70_ECF_CS"/>
</dbReference>
<keyword evidence="5 6" id="KW-0804">Transcription</keyword>
<keyword evidence="3 6" id="KW-0731">Sigma factor</keyword>
<dbReference type="Pfam" id="PF08281">
    <property type="entry name" value="Sigma70_r4_2"/>
    <property type="match status" value="1"/>
</dbReference>
<evidence type="ECO:0000256" key="2">
    <source>
        <dbReference type="ARBA" id="ARBA00023015"/>
    </source>
</evidence>
<feature type="domain" description="RNA polymerase sigma-70 region 2" evidence="7">
    <location>
        <begin position="36"/>
        <end position="99"/>
    </location>
</feature>
<dbReference type="Gene3D" id="1.10.10.10">
    <property type="entry name" value="Winged helix-like DNA-binding domain superfamily/Winged helix DNA-binding domain"/>
    <property type="match status" value="1"/>
</dbReference>
<evidence type="ECO:0000313" key="9">
    <source>
        <dbReference type="EMBL" id="MFD1889775.1"/>
    </source>
</evidence>
<proteinExistence type="inferred from homology"/>
<dbReference type="InterPro" id="IPR013325">
    <property type="entry name" value="RNA_pol_sigma_r2"/>
</dbReference>
<evidence type="ECO:0000259" key="8">
    <source>
        <dbReference type="Pfam" id="PF08281"/>
    </source>
</evidence>
<dbReference type="CDD" id="cd06171">
    <property type="entry name" value="Sigma70_r4"/>
    <property type="match status" value="1"/>
</dbReference>
<dbReference type="Pfam" id="PF04542">
    <property type="entry name" value="Sigma70_r2"/>
    <property type="match status" value="1"/>
</dbReference>
<dbReference type="NCBIfam" id="TIGR02937">
    <property type="entry name" value="sigma70-ECF"/>
    <property type="match status" value="1"/>
</dbReference>
<comment type="caution">
    <text evidence="9">The sequence shown here is derived from an EMBL/GenBank/DDBJ whole genome shotgun (WGS) entry which is preliminary data.</text>
</comment>
<dbReference type="InterPro" id="IPR039425">
    <property type="entry name" value="RNA_pol_sigma-70-like"/>
</dbReference>
<dbReference type="PROSITE" id="PS01063">
    <property type="entry name" value="SIGMA70_ECF"/>
    <property type="match status" value="1"/>
</dbReference>
<dbReference type="PANTHER" id="PTHR43133:SF61">
    <property type="entry name" value="ECF RNA POLYMERASE SIGMA FACTOR SIGC"/>
    <property type="match status" value="1"/>
</dbReference>
<keyword evidence="10" id="KW-1185">Reference proteome</keyword>
<accession>A0ABW4RUR6</accession>
<dbReference type="Gene3D" id="1.10.1740.10">
    <property type="match status" value="1"/>
</dbReference>
<dbReference type="SUPFAM" id="SSF88946">
    <property type="entry name" value="Sigma2 domain of RNA polymerase sigma factors"/>
    <property type="match status" value="1"/>
</dbReference>
<evidence type="ECO:0000256" key="1">
    <source>
        <dbReference type="ARBA" id="ARBA00010641"/>
    </source>
</evidence>
<comment type="similarity">
    <text evidence="1 6">Belongs to the sigma-70 factor family. ECF subfamily.</text>
</comment>
<evidence type="ECO:0000256" key="3">
    <source>
        <dbReference type="ARBA" id="ARBA00023082"/>
    </source>
</evidence>
<keyword evidence="4 6" id="KW-0238">DNA-binding</keyword>
<sequence>MPHRLSPSRSALDVEVTRLALLAGQGDRPALGEFIRLTQADVWRFLAHLAGAEQADDLTQDTYLRAMDALERFEGRSPARAWLLSIARRVWVDAVRHDWARPQSPRSHDWLAGHAAAGQDQTAGIVAGALLAQLSPDRREAFLLTQVMGFDYAAAAEVCQVPIGTIRSRVARARSQLVELWEPAEEAPPTVISARSR</sequence>
<evidence type="ECO:0000256" key="5">
    <source>
        <dbReference type="ARBA" id="ARBA00023163"/>
    </source>
</evidence>
<evidence type="ECO:0000256" key="6">
    <source>
        <dbReference type="RuleBase" id="RU000716"/>
    </source>
</evidence>
<dbReference type="InterPro" id="IPR013324">
    <property type="entry name" value="RNA_pol_sigma_r3/r4-like"/>
</dbReference>
<dbReference type="PANTHER" id="PTHR43133">
    <property type="entry name" value="RNA POLYMERASE ECF-TYPE SIGMA FACTO"/>
    <property type="match status" value="1"/>
</dbReference>
<feature type="domain" description="RNA polymerase sigma factor 70 region 4 type 2" evidence="8">
    <location>
        <begin position="129"/>
        <end position="177"/>
    </location>
</feature>
<organism evidence="9 10">
    <name type="scientific">Luteococcus peritonei</name>
    <dbReference type="NCBI Taxonomy" id="88874"/>
    <lineage>
        <taxon>Bacteria</taxon>
        <taxon>Bacillati</taxon>
        <taxon>Actinomycetota</taxon>
        <taxon>Actinomycetes</taxon>
        <taxon>Propionibacteriales</taxon>
        <taxon>Propionibacteriaceae</taxon>
        <taxon>Luteococcus</taxon>
    </lineage>
</organism>
<name>A0ABW4RUR6_9ACTN</name>
<evidence type="ECO:0000256" key="4">
    <source>
        <dbReference type="ARBA" id="ARBA00023125"/>
    </source>
</evidence>
<dbReference type="InterPro" id="IPR014284">
    <property type="entry name" value="RNA_pol_sigma-70_dom"/>
</dbReference>
<evidence type="ECO:0000259" key="7">
    <source>
        <dbReference type="Pfam" id="PF04542"/>
    </source>
</evidence>
<dbReference type="InterPro" id="IPR036388">
    <property type="entry name" value="WH-like_DNA-bd_sf"/>
</dbReference>
<protein>
    <recommendedName>
        <fullName evidence="6">RNA polymerase sigma factor</fullName>
    </recommendedName>
</protein>
<dbReference type="RefSeq" id="WP_343873393.1">
    <property type="nucleotide sequence ID" value="NZ_BAAAIX010000016.1"/>
</dbReference>
<reference evidence="10" key="1">
    <citation type="journal article" date="2019" name="Int. J. Syst. Evol. Microbiol.">
        <title>The Global Catalogue of Microorganisms (GCM) 10K type strain sequencing project: providing services to taxonomists for standard genome sequencing and annotation.</title>
        <authorList>
            <consortium name="The Broad Institute Genomics Platform"/>
            <consortium name="The Broad Institute Genome Sequencing Center for Infectious Disease"/>
            <person name="Wu L."/>
            <person name="Ma J."/>
        </authorList>
    </citation>
    <scope>NUCLEOTIDE SEQUENCE [LARGE SCALE GENOMIC DNA]</scope>
    <source>
        <strain evidence="10">CAIM 431</strain>
    </source>
</reference>
<dbReference type="Proteomes" id="UP001597326">
    <property type="component" value="Unassembled WGS sequence"/>
</dbReference>
<keyword evidence="2 6" id="KW-0805">Transcription regulation</keyword>
<dbReference type="InterPro" id="IPR013249">
    <property type="entry name" value="RNA_pol_sigma70_r4_t2"/>
</dbReference>